<dbReference type="Proteomes" id="UP000324222">
    <property type="component" value="Unassembled WGS sequence"/>
</dbReference>
<protein>
    <submittedName>
        <fullName evidence="2">Uncharacterized protein</fullName>
    </submittedName>
</protein>
<evidence type="ECO:0000313" key="2">
    <source>
        <dbReference type="EMBL" id="MPC39715.1"/>
    </source>
</evidence>
<dbReference type="AlphaFoldDB" id="A0A5B7F1Z4"/>
<gene>
    <name evidence="2" type="ORF">E2C01_033262</name>
</gene>
<proteinExistence type="predicted"/>
<dbReference type="EMBL" id="VSRR010004450">
    <property type="protein sequence ID" value="MPC39715.1"/>
    <property type="molecule type" value="Genomic_DNA"/>
</dbReference>
<feature type="region of interest" description="Disordered" evidence="1">
    <location>
        <begin position="57"/>
        <end position="115"/>
    </location>
</feature>
<evidence type="ECO:0000313" key="3">
    <source>
        <dbReference type="Proteomes" id="UP000324222"/>
    </source>
</evidence>
<name>A0A5B7F1Z4_PORTR</name>
<keyword evidence="3" id="KW-1185">Reference proteome</keyword>
<evidence type="ECO:0000256" key="1">
    <source>
        <dbReference type="SAM" id="MobiDB-lite"/>
    </source>
</evidence>
<feature type="compositionally biased region" description="Low complexity" evidence="1">
    <location>
        <begin position="82"/>
        <end position="97"/>
    </location>
</feature>
<organism evidence="2 3">
    <name type="scientific">Portunus trituberculatus</name>
    <name type="common">Swimming crab</name>
    <name type="synonym">Neptunus trituberculatus</name>
    <dbReference type="NCBI Taxonomy" id="210409"/>
    <lineage>
        <taxon>Eukaryota</taxon>
        <taxon>Metazoa</taxon>
        <taxon>Ecdysozoa</taxon>
        <taxon>Arthropoda</taxon>
        <taxon>Crustacea</taxon>
        <taxon>Multicrustacea</taxon>
        <taxon>Malacostraca</taxon>
        <taxon>Eumalacostraca</taxon>
        <taxon>Eucarida</taxon>
        <taxon>Decapoda</taxon>
        <taxon>Pleocyemata</taxon>
        <taxon>Brachyura</taxon>
        <taxon>Eubrachyura</taxon>
        <taxon>Portunoidea</taxon>
        <taxon>Portunidae</taxon>
        <taxon>Portuninae</taxon>
        <taxon>Portunus</taxon>
    </lineage>
</organism>
<sequence length="115" mass="12536">METRHGTEAVKWPKRLLWFPHLIIFSVTAASPLRAAVLKPLPSIIRALFTDQSYYAHGSSCSPSSTLYPPPSTGHRPPSTPPSSLLNPPSPATSNLSRPPFASPVPVPHYPFRLS</sequence>
<reference evidence="2 3" key="1">
    <citation type="submission" date="2019-05" db="EMBL/GenBank/DDBJ databases">
        <title>Another draft genome of Portunus trituberculatus and its Hox gene families provides insights of decapod evolution.</title>
        <authorList>
            <person name="Jeong J.-H."/>
            <person name="Song I."/>
            <person name="Kim S."/>
            <person name="Choi T."/>
            <person name="Kim D."/>
            <person name="Ryu S."/>
            <person name="Kim W."/>
        </authorList>
    </citation>
    <scope>NUCLEOTIDE SEQUENCE [LARGE SCALE GENOMIC DNA]</scope>
    <source>
        <tissue evidence="2">Muscle</tissue>
    </source>
</reference>
<accession>A0A5B7F1Z4</accession>
<comment type="caution">
    <text evidence="2">The sequence shown here is derived from an EMBL/GenBank/DDBJ whole genome shotgun (WGS) entry which is preliminary data.</text>
</comment>